<dbReference type="AlphaFoldDB" id="A0AAN5D6D1"/>
<protein>
    <submittedName>
        <fullName evidence="2">Uncharacterized protein</fullName>
    </submittedName>
</protein>
<comment type="caution">
    <text evidence="2">The sequence shown here is derived from an EMBL/GenBank/DDBJ whole genome shotgun (WGS) entry which is preliminary data.</text>
</comment>
<gene>
    <name evidence="2" type="ORF">PMAYCL1PPCAC_26707</name>
</gene>
<dbReference type="Proteomes" id="UP001328107">
    <property type="component" value="Unassembled WGS sequence"/>
</dbReference>
<organism evidence="2 3">
    <name type="scientific">Pristionchus mayeri</name>
    <dbReference type="NCBI Taxonomy" id="1317129"/>
    <lineage>
        <taxon>Eukaryota</taxon>
        <taxon>Metazoa</taxon>
        <taxon>Ecdysozoa</taxon>
        <taxon>Nematoda</taxon>
        <taxon>Chromadorea</taxon>
        <taxon>Rhabditida</taxon>
        <taxon>Rhabditina</taxon>
        <taxon>Diplogasteromorpha</taxon>
        <taxon>Diplogasteroidea</taxon>
        <taxon>Neodiplogasteridae</taxon>
        <taxon>Pristionchus</taxon>
    </lineage>
</organism>
<evidence type="ECO:0000313" key="3">
    <source>
        <dbReference type="Proteomes" id="UP001328107"/>
    </source>
</evidence>
<evidence type="ECO:0000313" key="2">
    <source>
        <dbReference type="EMBL" id="GMR56512.1"/>
    </source>
</evidence>
<keyword evidence="3" id="KW-1185">Reference proteome</keyword>
<sequence length="77" mass="8515">PAPPPSAHPVVEKPSRRSPASSTGSSRSTLRIFDHRSTIPKMELNAQLGFLLERGKERIEESGEEGKRRLMRGFTSA</sequence>
<feature type="compositionally biased region" description="Low complexity" evidence="1">
    <location>
        <begin position="17"/>
        <end position="31"/>
    </location>
</feature>
<feature type="region of interest" description="Disordered" evidence="1">
    <location>
        <begin position="1"/>
        <end position="31"/>
    </location>
</feature>
<name>A0AAN5D6D1_9BILA</name>
<dbReference type="EMBL" id="BTRK01000006">
    <property type="protein sequence ID" value="GMR56512.1"/>
    <property type="molecule type" value="Genomic_DNA"/>
</dbReference>
<feature type="non-terminal residue" evidence="2">
    <location>
        <position position="1"/>
    </location>
</feature>
<reference evidence="3" key="1">
    <citation type="submission" date="2022-10" db="EMBL/GenBank/DDBJ databases">
        <title>Genome assembly of Pristionchus species.</title>
        <authorList>
            <person name="Yoshida K."/>
            <person name="Sommer R.J."/>
        </authorList>
    </citation>
    <scope>NUCLEOTIDE SEQUENCE [LARGE SCALE GENOMIC DNA]</scope>
    <source>
        <strain evidence="3">RS5460</strain>
    </source>
</reference>
<evidence type="ECO:0000256" key="1">
    <source>
        <dbReference type="SAM" id="MobiDB-lite"/>
    </source>
</evidence>
<feature type="non-terminal residue" evidence="2">
    <location>
        <position position="77"/>
    </location>
</feature>
<proteinExistence type="predicted"/>
<accession>A0AAN5D6D1</accession>